<dbReference type="InterPro" id="IPR011047">
    <property type="entry name" value="Quinoprotein_ADH-like_sf"/>
</dbReference>
<dbReference type="InterPro" id="IPR011042">
    <property type="entry name" value="6-blade_b-propeller_TolB-like"/>
</dbReference>
<feature type="signal peptide" evidence="1">
    <location>
        <begin position="1"/>
        <end position="29"/>
    </location>
</feature>
<sequence>MYLGITRIARTWIALFGVTAFGCAANAPANEGNATNENENAAAHDTVASAASPEDDALCGSNPPPDGSVVWKRELGLVAEDLGPASVALDRSGHVFQARADVGTAKLDAQGNVVWQKPGGTAIAVDSAGNPYLADQGNVSKLDENGNAIWSHELGSGGAQSLVIAPDGAVLVSGAKLGTVRLDADGHVAWSKPFGGHVAFGADGAVLVTGYFHETVDFGAGPVTSRGRADAFIVSLTATGAHQWSTIVGDADLPIARPSGGFVTDASDQVGEAIAAAPNGDVLVAGLAVDSVKLFGEDTATPFSEDAGVLPLAFVARLDKTGKLLWAKREDAVRDVRGIASDARGNAILSGGLVGNAPPKARTWIEKLDPAGAVIWRHEESFGVGFGDAVTTDRCGNIVFSVTAAEEAGGKVHSVLFKLRR</sequence>
<feature type="chain" id="PRO_5045270299" evidence="1">
    <location>
        <begin position="30"/>
        <end position="421"/>
    </location>
</feature>
<reference evidence="2" key="1">
    <citation type="submission" date="2021-12" db="EMBL/GenBank/DDBJ databases">
        <title>Discovery of the Pendulisporaceae a myxobacterial family with distinct sporulation behavior and unique specialized metabolism.</title>
        <authorList>
            <person name="Garcia R."/>
            <person name="Popoff A."/>
            <person name="Bader C.D."/>
            <person name="Loehr J."/>
            <person name="Walesch S."/>
            <person name="Walt C."/>
            <person name="Boldt J."/>
            <person name="Bunk B."/>
            <person name="Haeckl F.J.F.P.J."/>
            <person name="Gunesch A.P."/>
            <person name="Birkelbach J."/>
            <person name="Nuebel U."/>
            <person name="Pietschmann T."/>
            <person name="Bach T."/>
            <person name="Mueller R."/>
        </authorList>
    </citation>
    <scope>NUCLEOTIDE SEQUENCE</scope>
    <source>
        <strain evidence="2">MSr11367</strain>
    </source>
</reference>
<evidence type="ECO:0000313" key="2">
    <source>
        <dbReference type="EMBL" id="WXB00894.1"/>
    </source>
</evidence>
<dbReference type="PROSITE" id="PS51257">
    <property type="entry name" value="PROKAR_LIPOPROTEIN"/>
    <property type="match status" value="1"/>
</dbReference>
<dbReference type="PANTHER" id="PTHR42754">
    <property type="entry name" value="ENDOGLUCANASE"/>
    <property type="match status" value="1"/>
</dbReference>
<accession>A0ABZ2KQH1</accession>
<dbReference type="RefSeq" id="WP_394830496.1">
    <property type="nucleotide sequence ID" value="NZ_CP089929.1"/>
</dbReference>
<dbReference type="EMBL" id="CP089983">
    <property type="protein sequence ID" value="WXB00894.1"/>
    <property type="molecule type" value="Genomic_DNA"/>
</dbReference>
<dbReference type="Proteomes" id="UP001374803">
    <property type="component" value="Chromosome"/>
</dbReference>
<proteinExistence type="predicted"/>
<gene>
    <name evidence="2" type="ORF">LVJ94_28725</name>
</gene>
<evidence type="ECO:0000313" key="3">
    <source>
        <dbReference type="Proteomes" id="UP001374803"/>
    </source>
</evidence>
<keyword evidence="1" id="KW-0732">Signal</keyword>
<organism evidence="2 3">
    <name type="scientific">Pendulispora rubella</name>
    <dbReference type="NCBI Taxonomy" id="2741070"/>
    <lineage>
        <taxon>Bacteria</taxon>
        <taxon>Pseudomonadati</taxon>
        <taxon>Myxococcota</taxon>
        <taxon>Myxococcia</taxon>
        <taxon>Myxococcales</taxon>
        <taxon>Sorangiineae</taxon>
        <taxon>Pendulisporaceae</taxon>
        <taxon>Pendulispora</taxon>
    </lineage>
</organism>
<name>A0ABZ2KQH1_9BACT</name>
<dbReference type="SUPFAM" id="SSF50998">
    <property type="entry name" value="Quinoprotein alcohol dehydrogenase-like"/>
    <property type="match status" value="1"/>
</dbReference>
<dbReference type="PANTHER" id="PTHR42754:SF1">
    <property type="entry name" value="LIPOPROTEIN"/>
    <property type="match status" value="1"/>
</dbReference>
<dbReference type="Gene3D" id="2.120.10.30">
    <property type="entry name" value="TolB, C-terminal domain"/>
    <property type="match status" value="1"/>
</dbReference>
<keyword evidence="3" id="KW-1185">Reference proteome</keyword>
<evidence type="ECO:0000256" key="1">
    <source>
        <dbReference type="SAM" id="SignalP"/>
    </source>
</evidence>
<protein>
    <submittedName>
        <fullName evidence="2">Uncharacterized protein</fullName>
    </submittedName>
</protein>